<geneLocation type="plasmid" evidence="3">
    <name>plgm</name>
</geneLocation>
<dbReference type="AlphaFoldDB" id="A0A6P1YU39"/>
<evidence type="ECO:0000313" key="3">
    <source>
        <dbReference type="Proteomes" id="UP000464751"/>
    </source>
</evidence>
<proteinExistence type="predicted"/>
<gene>
    <name evidence="2" type="ORF">G3A50_22275</name>
</gene>
<name>A0A6P1YU39_9HYPH</name>
<reference evidence="2 3" key="1">
    <citation type="submission" date="2020-02" db="EMBL/GenBank/DDBJ databases">
        <authorList>
            <person name="Li G."/>
        </authorList>
    </citation>
    <scope>NUCLEOTIDE SEQUENCE [LARGE SCALE GENOMIC DNA]</scope>
    <source>
        <strain evidence="2 3">DSM 102029</strain>
        <plasmid evidence="3">plgm</plasmid>
    </source>
</reference>
<dbReference type="RefSeq" id="WP_163078354.1">
    <property type="nucleotide sequence ID" value="NZ_CP048631.1"/>
</dbReference>
<dbReference type="EMBL" id="CP048631">
    <property type="protein sequence ID" value="QIB36545.1"/>
    <property type="molecule type" value="Genomic_DNA"/>
</dbReference>
<keyword evidence="3" id="KW-1185">Reference proteome</keyword>
<sequence length="658" mass="68146">MAVSAGGIYVDLGLNSARFNDGIKKAGKELNTFGGRAQKVGGVARAALAGIGDGMKLALAGFTVAGIGAGFKAITSDLAQLNAEAKRAGVGAEAFQELAYAARQSLVSVDALTDGLKELSLRGDEFVTTGGGSAAEAFQRLGYGADELKEKLRNPADLFQEIIDKLAQIDRASAIRIADELFGGTGGEQFVQMLDRGVGSVGKLRAEARTTGNVISAELIEKAAEVDRQFASIAATVGNNVKAAIVAAANALAPFLDMLNKVENQSTNTLQRRADLLREALKRYENYGFSDSFVADRKAELKQLDDLIATRPPSVTITPTVPTQAVPNKGGAKGTGGNDRDQATVYRDLIQAANERIAQLQVEQQALGLTAGAAEALRLKEDLLAQAAREGIDLSPDQISSLEAKTRLYGQMTEELNRAAEAQMRLQEGMAEVKGIAADALSGFVSDLRQGASTADALENALNRVLDRVLELALQSVLNGLFSSLGGAAGGAAGGAGGGLLGALLGFKNGGIVHAATGGRISGPGTGKSDSIPARLSNGEYVVNAEATRKNLPLLDAINRNILPHLADGGMVPSFPDFRPAMQHGARAGGGALVVNVSVQTLPGTTASVSQSRGADGSVNIAATVRKLVEEEMVSQFQGNGRGAQAAQRSFGLRRATA</sequence>
<dbReference type="KEGG" id="apra:G3A50_22275"/>
<dbReference type="Proteomes" id="UP000464751">
    <property type="component" value="Plasmid pLGM"/>
</dbReference>
<evidence type="ECO:0008006" key="4">
    <source>
        <dbReference type="Google" id="ProtNLM"/>
    </source>
</evidence>
<accession>A0A6P1YU39</accession>
<protein>
    <recommendedName>
        <fullName evidence="4">Tail tape measure protein</fullName>
    </recommendedName>
</protein>
<evidence type="ECO:0000256" key="1">
    <source>
        <dbReference type="SAM" id="MobiDB-lite"/>
    </source>
</evidence>
<evidence type="ECO:0000313" key="2">
    <source>
        <dbReference type="EMBL" id="QIB36545.1"/>
    </source>
</evidence>
<feature type="region of interest" description="Disordered" evidence="1">
    <location>
        <begin position="313"/>
        <end position="340"/>
    </location>
</feature>
<feature type="compositionally biased region" description="Low complexity" evidence="1">
    <location>
        <begin position="313"/>
        <end position="323"/>
    </location>
</feature>
<organism evidence="2 3">
    <name type="scientific">Ancylobacter pratisalsi</name>
    <dbReference type="NCBI Taxonomy" id="1745854"/>
    <lineage>
        <taxon>Bacteria</taxon>
        <taxon>Pseudomonadati</taxon>
        <taxon>Pseudomonadota</taxon>
        <taxon>Alphaproteobacteria</taxon>
        <taxon>Hyphomicrobiales</taxon>
        <taxon>Xanthobacteraceae</taxon>
        <taxon>Ancylobacter</taxon>
    </lineage>
</organism>
<keyword evidence="2" id="KW-0614">Plasmid</keyword>